<organism evidence="1">
    <name type="scientific">bioreactor metagenome</name>
    <dbReference type="NCBI Taxonomy" id="1076179"/>
    <lineage>
        <taxon>unclassified sequences</taxon>
        <taxon>metagenomes</taxon>
        <taxon>ecological metagenomes</taxon>
    </lineage>
</organism>
<reference evidence="1" key="1">
    <citation type="submission" date="2019-08" db="EMBL/GenBank/DDBJ databases">
        <authorList>
            <person name="Kucharzyk K."/>
            <person name="Murdoch R.W."/>
            <person name="Higgins S."/>
            <person name="Loffler F."/>
        </authorList>
    </citation>
    <scope>NUCLEOTIDE SEQUENCE</scope>
</reference>
<sequence>MVMGIMESEIGKLEGEAKGNRYQFFQMMEVIYDGSHYKGGPVDRESAYPATSIMLLYRFLHMHQNKELLEQLESGYKRVQQSQRQALNIFRDHLTRFYWDIFLRYFNFGRGGPLRVRVEVPTFESSRSEIYPVANITDWEMLRGEEGYVQSGELAHAEEALSWVLEAMHLYAFDLGLAREKYPSRQNRNGG</sequence>
<evidence type="ECO:0000313" key="1">
    <source>
        <dbReference type="EMBL" id="MPM26937.1"/>
    </source>
</evidence>
<protein>
    <submittedName>
        <fullName evidence="1">Uncharacterized protein</fullName>
    </submittedName>
</protein>
<name>A0A644YFB5_9ZZZZ</name>
<accession>A0A644YFB5</accession>
<gene>
    <name evidence="1" type="ORF">SDC9_73442</name>
</gene>
<dbReference type="EMBL" id="VSSQ01004865">
    <property type="protein sequence ID" value="MPM26937.1"/>
    <property type="molecule type" value="Genomic_DNA"/>
</dbReference>
<proteinExistence type="predicted"/>
<dbReference type="AlphaFoldDB" id="A0A644YFB5"/>
<comment type="caution">
    <text evidence="1">The sequence shown here is derived from an EMBL/GenBank/DDBJ whole genome shotgun (WGS) entry which is preliminary data.</text>
</comment>